<dbReference type="GO" id="GO:1990904">
    <property type="term" value="C:ribonucleoprotein complex"/>
    <property type="evidence" value="ECO:0007669"/>
    <property type="project" value="UniProtKB-ARBA"/>
</dbReference>
<keyword evidence="2" id="KW-0547">Nucleotide-binding</keyword>
<sequence length="889" mass="98160">MGKKAHKQNGESPAQKTAQPNGAHDVPKSPRHSNGLNFEKHTETDTEKLSTSPAPLNASRPRFPALQQDSSVETNADISEAFGKRRHSLAFDFPEPKGEELLRNLKKRRKKERRKAAKAQAKEQPASVKAEIGDDPMEATADATEEQPVVELVEIEVPVLSYKVPTNGVATAEKLEKLTRKKLNGHALPDREVAFKPAAAKTPENGSRAATKPAQGKKVVNFPETPQGNQINGVATEPTTKKAASKALLRSKKEELQAQREALPCYEARDNITAAIMANQTTIIVGETGSGKTTQIPQFLYEAGLTKNGIIAITQPRRVAAISIAKRVSEEMGTRLGDKVGYSIRFDDTTAPSTKIKYMTDGMLLRELLSDTKLEKYSVIILDEAHERTLRTDILFGMVKGIQKERKDLKIIVMSATLNAERFSQYFDGAEILYVAGRQFPVRAFAPGAQLEDYVDAALVTTFQLHQEEPKGDFLVFLTGQEEIDNLQKLIEEQARDLPPKCPKLLVCPIYAKLPTDQQTRVFNPAPPGTRKVILATNVAETSITISGIRYVIDTGVSKVRSFNAKTGMESLTVQPISKASAQQRSGRAGREAPGFCYRLYTQAAYEGLSEETEPEIMRCNLASVVLMLKASGVDDVLGFDYMDKPSRTSIVRALEQLYALGALNDEGGLSELGQQMAELPLDPVYSKVLLQSVKYKCTKEVLTVIAMLSVDLIFFSPNDKREQAGQAKKRFMNYDGDHLTLLNVFSSFQTVHGDAAWCAENFISARSLKQVQDIRRQLVSFTSRQGIDTTVSCGTDNLEAVLKCFLSGCFQNVAMRTPDGSYKTLVGNQAVYIHPSSVLFLKKPDAVVYNELMHTTKQYMRNISIIQPQWLLDVAPQYYGRAAARTTG</sequence>
<dbReference type="SMART" id="SM00382">
    <property type="entry name" value="AAA"/>
    <property type="match status" value="1"/>
</dbReference>
<feature type="region of interest" description="Disordered" evidence="7">
    <location>
        <begin position="1"/>
        <end position="79"/>
    </location>
</feature>
<dbReference type="Pfam" id="PF00270">
    <property type="entry name" value="DEAD"/>
    <property type="match status" value="1"/>
</dbReference>
<dbReference type="PANTHER" id="PTHR18934:SF118">
    <property type="entry name" value="ATP-DEPENDENT RNA HELICASE DHX33"/>
    <property type="match status" value="1"/>
</dbReference>
<evidence type="ECO:0000259" key="9">
    <source>
        <dbReference type="PROSITE" id="PS51194"/>
    </source>
</evidence>
<dbReference type="InterPro" id="IPR048333">
    <property type="entry name" value="HA2_WH"/>
</dbReference>
<dbReference type="GO" id="GO:0005730">
    <property type="term" value="C:nucleolus"/>
    <property type="evidence" value="ECO:0007669"/>
    <property type="project" value="TreeGrafter"/>
</dbReference>
<dbReference type="Pfam" id="PF07717">
    <property type="entry name" value="OB_NTP_bind"/>
    <property type="match status" value="1"/>
</dbReference>
<dbReference type="InterPro" id="IPR002464">
    <property type="entry name" value="DNA/RNA_helicase_DEAH_CS"/>
</dbReference>
<evidence type="ECO:0000256" key="3">
    <source>
        <dbReference type="ARBA" id="ARBA00022801"/>
    </source>
</evidence>
<dbReference type="Pfam" id="PF04408">
    <property type="entry name" value="WHD_HA2"/>
    <property type="match status" value="1"/>
</dbReference>
<dbReference type="PANTHER" id="PTHR18934">
    <property type="entry name" value="ATP-DEPENDENT RNA HELICASE"/>
    <property type="match status" value="1"/>
</dbReference>
<keyword evidence="5" id="KW-0067">ATP-binding</keyword>
<dbReference type="InterPro" id="IPR014001">
    <property type="entry name" value="Helicase_ATP-bd"/>
</dbReference>
<feature type="compositionally biased region" description="Basic and acidic residues" evidence="7">
    <location>
        <begin position="38"/>
        <end position="48"/>
    </location>
</feature>
<dbReference type="InterPro" id="IPR007502">
    <property type="entry name" value="Helicase-assoc_dom"/>
</dbReference>
<dbReference type="InterPro" id="IPR011545">
    <property type="entry name" value="DEAD/DEAH_box_helicase_dom"/>
</dbReference>
<evidence type="ECO:0000256" key="2">
    <source>
        <dbReference type="ARBA" id="ARBA00022741"/>
    </source>
</evidence>
<feature type="domain" description="Helicase C-terminal" evidence="9">
    <location>
        <begin position="458"/>
        <end position="633"/>
    </location>
</feature>
<protein>
    <recommendedName>
        <fullName evidence="1">RNA helicase</fullName>
        <ecNumber evidence="1">3.6.4.13</ecNumber>
    </recommendedName>
</protein>
<dbReference type="Pfam" id="PF00271">
    <property type="entry name" value="Helicase_C"/>
    <property type="match status" value="1"/>
</dbReference>
<dbReference type="SUPFAM" id="SSF52540">
    <property type="entry name" value="P-loop containing nucleoside triphosphate hydrolases"/>
    <property type="match status" value="1"/>
</dbReference>
<dbReference type="SMART" id="SM00847">
    <property type="entry name" value="HA2"/>
    <property type="match status" value="1"/>
</dbReference>
<dbReference type="Pfam" id="PF21010">
    <property type="entry name" value="HA2_C"/>
    <property type="match status" value="1"/>
</dbReference>
<comment type="catalytic activity">
    <reaction evidence="6">
        <text>ATP + H2O = ADP + phosphate + H(+)</text>
        <dbReference type="Rhea" id="RHEA:13065"/>
        <dbReference type="ChEBI" id="CHEBI:15377"/>
        <dbReference type="ChEBI" id="CHEBI:15378"/>
        <dbReference type="ChEBI" id="CHEBI:30616"/>
        <dbReference type="ChEBI" id="CHEBI:43474"/>
        <dbReference type="ChEBI" id="CHEBI:456216"/>
        <dbReference type="EC" id="3.6.4.13"/>
    </reaction>
</comment>
<feature type="compositionally biased region" description="Polar residues" evidence="7">
    <location>
        <begin position="10"/>
        <end position="20"/>
    </location>
</feature>
<keyword evidence="3" id="KW-0378">Hydrolase</keyword>
<dbReference type="CDD" id="cd18791">
    <property type="entry name" value="SF2_C_RHA"/>
    <property type="match status" value="1"/>
</dbReference>
<dbReference type="GO" id="GO:0016787">
    <property type="term" value="F:hydrolase activity"/>
    <property type="evidence" value="ECO:0007669"/>
    <property type="project" value="UniProtKB-KW"/>
</dbReference>
<dbReference type="GO" id="GO:0003724">
    <property type="term" value="F:RNA helicase activity"/>
    <property type="evidence" value="ECO:0007669"/>
    <property type="project" value="UniProtKB-EC"/>
</dbReference>
<evidence type="ECO:0000256" key="7">
    <source>
        <dbReference type="SAM" id="MobiDB-lite"/>
    </source>
</evidence>
<evidence type="ECO:0000259" key="8">
    <source>
        <dbReference type="PROSITE" id="PS51192"/>
    </source>
</evidence>
<feature type="domain" description="Helicase ATP-binding" evidence="8">
    <location>
        <begin position="273"/>
        <end position="436"/>
    </location>
</feature>
<dbReference type="GO" id="GO:0003725">
    <property type="term" value="F:double-stranded RNA binding"/>
    <property type="evidence" value="ECO:0007669"/>
    <property type="project" value="TreeGrafter"/>
</dbReference>
<dbReference type="EC" id="3.6.4.13" evidence="1"/>
<organism evidence="10 11">
    <name type="scientific">Powellomyces hirtus</name>
    <dbReference type="NCBI Taxonomy" id="109895"/>
    <lineage>
        <taxon>Eukaryota</taxon>
        <taxon>Fungi</taxon>
        <taxon>Fungi incertae sedis</taxon>
        <taxon>Chytridiomycota</taxon>
        <taxon>Chytridiomycota incertae sedis</taxon>
        <taxon>Chytridiomycetes</taxon>
        <taxon>Spizellomycetales</taxon>
        <taxon>Powellomycetaceae</taxon>
        <taxon>Powellomyces</taxon>
    </lineage>
</organism>
<dbReference type="FunFam" id="1.20.120.1080:FF:000024">
    <property type="entry name" value="ATP-dependent RNA helicase DHX8"/>
    <property type="match status" value="1"/>
</dbReference>
<accession>A0A507DUW0</accession>
<feature type="compositionally biased region" description="Polar residues" evidence="7">
    <location>
        <begin position="224"/>
        <end position="233"/>
    </location>
</feature>
<dbReference type="CDD" id="cd17978">
    <property type="entry name" value="DEXHc_DHX33"/>
    <property type="match status" value="1"/>
</dbReference>
<evidence type="ECO:0000313" key="11">
    <source>
        <dbReference type="Proteomes" id="UP000318582"/>
    </source>
</evidence>
<dbReference type="InterPro" id="IPR003593">
    <property type="entry name" value="AAA+_ATPase"/>
</dbReference>
<dbReference type="InterPro" id="IPR011709">
    <property type="entry name" value="DEAD-box_helicase_OB_fold"/>
</dbReference>
<dbReference type="Gene3D" id="3.40.50.300">
    <property type="entry name" value="P-loop containing nucleotide triphosphate hydrolases"/>
    <property type="match status" value="2"/>
</dbReference>
<dbReference type="InterPro" id="IPR001650">
    <property type="entry name" value="Helicase_C-like"/>
</dbReference>
<dbReference type="Gene3D" id="1.20.120.1080">
    <property type="match status" value="1"/>
</dbReference>
<dbReference type="Proteomes" id="UP000318582">
    <property type="component" value="Unassembled WGS sequence"/>
</dbReference>
<name>A0A507DUW0_9FUNG</name>
<evidence type="ECO:0000256" key="5">
    <source>
        <dbReference type="ARBA" id="ARBA00022840"/>
    </source>
</evidence>
<dbReference type="PROSITE" id="PS00690">
    <property type="entry name" value="DEAH_ATP_HELICASE"/>
    <property type="match status" value="1"/>
</dbReference>
<keyword evidence="4" id="KW-0347">Helicase</keyword>
<dbReference type="FunFam" id="3.40.50.300:FF:000145">
    <property type="entry name" value="probable ATP-dependent RNA helicase DHX40"/>
    <property type="match status" value="1"/>
</dbReference>
<evidence type="ECO:0000256" key="6">
    <source>
        <dbReference type="ARBA" id="ARBA00047984"/>
    </source>
</evidence>
<keyword evidence="11" id="KW-1185">Reference proteome</keyword>
<dbReference type="EMBL" id="QEAQ01000105">
    <property type="protein sequence ID" value="TPX55539.1"/>
    <property type="molecule type" value="Genomic_DNA"/>
</dbReference>
<dbReference type="PROSITE" id="PS51194">
    <property type="entry name" value="HELICASE_CTER"/>
    <property type="match status" value="1"/>
</dbReference>
<dbReference type="SMART" id="SM00487">
    <property type="entry name" value="DEXDc"/>
    <property type="match status" value="1"/>
</dbReference>
<reference evidence="10 11" key="1">
    <citation type="journal article" date="2019" name="Sci. Rep.">
        <title>Comparative genomics of chytrid fungi reveal insights into the obligate biotrophic and pathogenic lifestyle of Synchytrium endobioticum.</title>
        <authorList>
            <person name="van de Vossenberg B.T.L.H."/>
            <person name="Warris S."/>
            <person name="Nguyen H.D.T."/>
            <person name="van Gent-Pelzer M.P.E."/>
            <person name="Joly D.L."/>
            <person name="van de Geest H.C."/>
            <person name="Bonants P.J.M."/>
            <person name="Smith D.S."/>
            <person name="Levesque C.A."/>
            <person name="van der Lee T.A.J."/>
        </authorList>
    </citation>
    <scope>NUCLEOTIDE SEQUENCE [LARGE SCALE GENOMIC DNA]</scope>
    <source>
        <strain evidence="10 11">CBS 809.83</strain>
    </source>
</reference>
<comment type="caution">
    <text evidence="10">The sequence shown here is derived from an EMBL/GenBank/DDBJ whole genome shotgun (WGS) entry which is preliminary data.</text>
</comment>
<feature type="region of interest" description="Disordered" evidence="7">
    <location>
        <begin position="107"/>
        <end position="145"/>
    </location>
</feature>
<dbReference type="GO" id="GO:0005524">
    <property type="term" value="F:ATP binding"/>
    <property type="evidence" value="ECO:0007669"/>
    <property type="project" value="UniProtKB-KW"/>
</dbReference>
<dbReference type="SMART" id="SM00490">
    <property type="entry name" value="HELICc"/>
    <property type="match status" value="1"/>
</dbReference>
<dbReference type="STRING" id="109895.A0A507DUW0"/>
<dbReference type="GO" id="GO:0045943">
    <property type="term" value="P:positive regulation of transcription by RNA polymerase I"/>
    <property type="evidence" value="ECO:0007669"/>
    <property type="project" value="TreeGrafter"/>
</dbReference>
<dbReference type="AlphaFoldDB" id="A0A507DUW0"/>
<feature type="compositionally biased region" description="Basic residues" evidence="7">
    <location>
        <begin position="107"/>
        <end position="117"/>
    </location>
</feature>
<evidence type="ECO:0000256" key="1">
    <source>
        <dbReference type="ARBA" id="ARBA00012552"/>
    </source>
</evidence>
<dbReference type="PROSITE" id="PS51192">
    <property type="entry name" value="HELICASE_ATP_BIND_1"/>
    <property type="match status" value="1"/>
</dbReference>
<gene>
    <name evidence="10" type="ORF">PhCBS80983_g05234</name>
</gene>
<proteinExistence type="predicted"/>
<dbReference type="FunFam" id="3.40.50.300:FF:000750">
    <property type="entry name" value="Putative ATP-dependent RNA helicase DHX33"/>
    <property type="match status" value="1"/>
</dbReference>
<evidence type="ECO:0000313" key="10">
    <source>
        <dbReference type="EMBL" id="TPX55539.1"/>
    </source>
</evidence>
<evidence type="ECO:0000256" key="4">
    <source>
        <dbReference type="ARBA" id="ARBA00022806"/>
    </source>
</evidence>
<feature type="region of interest" description="Disordered" evidence="7">
    <location>
        <begin position="200"/>
        <end position="234"/>
    </location>
</feature>
<dbReference type="InterPro" id="IPR027417">
    <property type="entry name" value="P-loop_NTPase"/>
</dbReference>
<feature type="compositionally biased region" description="Polar residues" evidence="7">
    <location>
        <begin position="67"/>
        <end position="77"/>
    </location>
</feature>